<evidence type="ECO:0000313" key="2">
    <source>
        <dbReference type="EMBL" id="GAA0743559.1"/>
    </source>
</evidence>
<dbReference type="RefSeq" id="WP_343762325.1">
    <property type="nucleotide sequence ID" value="NZ_BAAACG010000010.1"/>
</dbReference>
<gene>
    <name evidence="2" type="ORF">GCM10008906_27490</name>
</gene>
<dbReference type="Proteomes" id="UP001501510">
    <property type="component" value="Unassembled WGS sequence"/>
</dbReference>
<evidence type="ECO:0000313" key="3">
    <source>
        <dbReference type="Proteomes" id="UP001501510"/>
    </source>
</evidence>
<protein>
    <recommendedName>
        <fullName evidence="4">Prepilin-type N-terminal cleavage/methylation domain-containing protein</fullName>
    </recommendedName>
</protein>
<comment type="caution">
    <text evidence="2">The sequence shown here is derived from an EMBL/GenBank/DDBJ whole genome shotgun (WGS) entry which is preliminary data.</text>
</comment>
<feature type="transmembrane region" description="Helical" evidence="1">
    <location>
        <begin position="12"/>
        <end position="33"/>
    </location>
</feature>
<dbReference type="EMBL" id="BAAACG010000010">
    <property type="protein sequence ID" value="GAA0743559.1"/>
    <property type="molecule type" value="Genomic_DNA"/>
</dbReference>
<evidence type="ECO:0008006" key="4">
    <source>
        <dbReference type="Google" id="ProtNLM"/>
    </source>
</evidence>
<proteinExistence type="predicted"/>
<sequence>MNLKKVRKGFVLFELIIYMAILMIVFSVGFISIKKYTKVSSDIVSSEFSNSLIDFINNAKKVCRENNKGGFIYFDIGKEKIDFSMSNKLVKSIKLNDSIDLISINTHGNNIYINNQGMTKNACTIKFKDNSNKIHNITICVGTAYVQIKN</sequence>
<reference evidence="3" key="1">
    <citation type="journal article" date="2019" name="Int. J. Syst. Evol. Microbiol.">
        <title>The Global Catalogue of Microorganisms (GCM) 10K type strain sequencing project: providing services to taxonomists for standard genome sequencing and annotation.</title>
        <authorList>
            <consortium name="The Broad Institute Genomics Platform"/>
            <consortium name="The Broad Institute Genome Sequencing Center for Infectious Disease"/>
            <person name="Wu L."/>
            <person name="Ma J."/>
        </authorList>
    </citation>
    <scope>NUCLEOTIDE SEQUENCE [LARGE SCALE GENOMIC DNA]</scope>
    <source>
        <strain evidence="3">JCM 1407</strain>
    </source>
</reference>
<keyword evidence="1" id="KW-1133">Transmembrane helix</keyword>
<accession>A0ABP3UZ52</accession>
<keyword evidence="1" id="KW-0812">Transmembrane</keyword>
<keyword evidence="1" id="KW-0472">Membrane</keyword>
<evidence type="ECO:0000256" key="1">
    <source>
        <dbReference type="SAM" id="Phobius"/>
    </source>
</evidence>
<organism evidence="2 3">
    <name type="scientific">Clostridium oceanicum</name>
    <dbReference type="NCBI Taxonomy" id="1543"/>
    <lineage>
        <taxon>Bacteria</taxon>
        <taxon>Bacillati</taxon>
        <taxon>Bacillota</taxon>
        <taxon>Clostridia</taxon>
        <taxon>Eubacteriales</taxon>
        <taxon>Clostridiaceae</taxon>
        <taxon>Clostridium</taxon>
    </lineage>
</organism>
<keyword evidence="3" id="KW-1185">Reference proteome</keyword>
<name>A0ABP3UZ52_9CLOT</name>